<dbReference type="EMBL" id="MDGM01000014">
    <property type="protein sequence ID" value="PIB23190.1"/>
    <property type="molecule type" value="Genomic_DNA"/>
</dbReference>
<sequence>MKTVITVCDTCKKENWDPEQNLPRDGEILAQMVETAANKLDTIEVRRQSCLMGCERACNIAIQSQGKLQYVLGCFDADKDDAQGIIDYALLYNASETGQVPYKTWPQAIKGHFVARLPILPKLDSDQ</sequence>
<keyword evidence="2" id="KW-1185">Reference proteome</keyword>
<reference evidence="1 2" key="1">
    <citation type="submission" date="2016-08" db="EMBL/GenBank/DDBJ databases">
        <title>Draft genome of Amylibacter sp. strain 4G11.</title>
        <authorList>
            <person name="Wong S.-K."/>
            <person name="Hamasaki K."/>
            <person name="Yoshizawa S."/>
        </authorList>
    </citation>
    <scope>NUCLEOTIDE SEQUENCE [LARGE SCALE GENOMIC DNA]</scope>
    <source>
        <strain evidence="1 2">4G11</strain>
    </source>
</reference>
<accession>A0A2G5K2P0</accession>
<dbReference type="RefSeq" id="WP_099594472.1">
    <property type="nucleotide sequence ID" value="NZ_MDGM01000014.1"/>
</dbReference>
<evidence type="ECO:0000313" key="1">
    <source>
        <dbReference type="EMBL" id="PIB23190.1"/>
    </source>
</evidence>
<comment type="caution">
    <text evidence="1">The sequence shown here is derived from an EMBL/GenBank/DDBJ whole genome shotgun (WGS) entry which is preliminary data.</text>
</comment>
<dbReference type="Pfam" id="PF07845">
    <property type="entry name" value="DUF1636"/>
    <property type="match status" value="1"/>
</dbReference>
<dbReference type="OrthoDB" id="424426at2"/>
<evidence type="ECO:0000313" key="2">
    <source>
        <dbReference type="Proteomes" id="UP000231516"/>
    </source>
</evidence>
<proteinExistence type="predicted"/>
<organism evidence="1 2">
    <name type="scientific">Paramylibacter kogurei</name>
    <dbReference type="NCBI Taxonomy" id="1889778"/>
    <lineage>
        <taxon>Bacteria</taxon>
        <taxon>Pseudomonadati</taxon>
        <taxon>Pseudomonadota</taxon>
        <taxon>Alphaproteobacteria</taxon>
        <taxon>Rhodobacterales</taxon>
        <taxon>Paracoccaceae</taxon>
        <taxon>Paramylibacter</taxon>
    </lineage>
</organism>
<dbReference type="Proteomes" id="UP000231516">
    <property type="component" value="Unassembled WGS sequence"/>
</dbReference>
<dbReference type="InterPro" id="IPR012863">
    <property type="entry name" value="DUF1636"/>
</dbReference>
<evidence type="ECO:0008006" key="3">
    <source>
        <dbReference type="Google" id="ProtNLM"/>
    </source>
</evidence>
<gene>
    <name evidence="1" type="ORF">BFP76_09225</name>
</gene>
<protein>
    <recommendedName>
        <fullName evidence="3">Metal-binding protein</fullName>
    </recommendedName>
</protein>
<name>A0A2G5K2P0_9RHOB</name>
<dbReference type="AlphaFoldDB" id="A0A2G5K2P0"/>